<gene>
    <name evidence="3" type="ORF">IAB16_04105</name>
</gene>
<dbReference type="InterPro" id="IPR001347">
    <property type="entry name" value="SIS_dom"/>
</dbReference>
<dbReference type="PROSITE" id="PS51464">
    <property type="entry name" value="SIS"/>
    <property type="match status" value="2"/>
</dbReference>
<dbReference type="PANTHER" id="PTHR10937:SF8">
    <property type="entry name" value="AMINOTRANSFERASE-RELATED"/>
    <property type="match status" value="1"/>
</dbReference>
<evidence type="ECO:0000256" key="1">
    <source>
        <dbReference type="ARBA" id="ARBA00022737"/>
    </source>
</evidence>
<evidence type="ECO:0000313" key="3">
    <source>
        <dbReference type="EMBL" id="MBO8424179.1"/>
    </source>
</evidence>
<dbReference type="GO" id="GO:1901135">
    <property type="term" value="P:carbohydrate derivative metabolic process"/>
    <property type="evidence" value="ECO:0007669"/>
    <property type="project" value="InterPro"/>
</dbReference>
<evidence type="ECO:0000313" key="4">
    <source>
        <dbReference type="Proteomes" id="UP000727857"/>
    </source>
</evidence>
<keyword evidence="1" id="KW-0677">Repeat</keyword>
<dbReference type="InterPro" id="IPR035466">
    <property type="entry name" value="GlmS/AgaS_SIS"/>
</dbReference>
<proteinExistence type="predicted"/>
<feature type="domain" description="SIS" evidence="2">
    <location>
        <begin position="195"/>
        <end position="334"/>
    </location>
</feature>
<comment type="caution">
    <text evidence="3">The sequence shown here is derived from an EMBL/GenBank/DDBJ whole genome shotgun (WGS) entry which is preliminary data.</text>
</comment>
<name>A0A940ICM1_9FIRM</name>
<dbReference type="SUPFAM" id="SSF53697">
    <property type="entry name" value="SIS domain"/>
    <property type="match status" value="1"/>
</dbReference>
<dbReference type="EMBL" id="JADINF010000104">
    <property type="protein sequence ID" value="MBO8424179.1"/>
    <property type="molecule type" value="Genomic_DNA"/>
</dbReference>
<dbReference type="Gene3D" id="3.40.50.10490">
    <property type="entry name" value="Glucose-6-phosphate isomerase like protein, domain 1"/>
    <property type="match status" value="2"/>
</dbReference>
<dbReference type="Pfam" id="PF01380">
    <property type="entry name" value="SIS"/>
    <property type="match status" value="2"/>
</dbReference>
<dbReference type="CDD" id="cd05008">
    <property type="entry name" value="SIS_GlmS_GlmD_1"/>
    <property type="match status" value="1"/>
</dbReference>
<feature type="domain" description="SIS" evidence="2">
    <location>
        <begin position="29"/>
        <end position="171"/>
    </location>
</feature>
<dbReference type="GO" id="GO:0097367">
    <property type="term" value="F:carbohydrate derivative binding"/>
    <property type="evidence" value="ECO:0007669"/>
    <property type="project" value="InterPro"/>
</dbReference>
<dbReference type="CDD" id="cd05009">
    <property type="entry name" value="SIS_GlmS_GlmD_2"/>
    <property type="match status" value="1"/>
</dbReference>
<dbReference type="PANTHER" id="PTHR10937">
    <property type="entry name" value="GLUCOSAMINE--FRUCTOSE-6-PHOSPHATE AMINOTRANSFERASE, ISOMERIZING"/>
    <property type="match status" value="1"/>
</dbReference>
<protein>
    <submittedName>
        <fullName evidence="3">SIS domain-containing protein</fullName>
    </submittedName>
</protein>
<dbReference type="InterPro" id="IPR035490">
    <property type="entry name" value="GlmS/FrlB_SIS"/>
</dbReference>
<sequence length="344" mass="37506">MSIMLNEFLSAPDVVRNVIAANKAVYRAIAKEFKERGITNITTVARGTSDNAATYFKYIVEAIGEIMVSKFTPSITTVYGAKVNLSKNMVLAISQSGMSTDTLMVVQSAKETGAMTVAVTNNPESPLARMCDYHIDLAAGVEHSVGATKSFLAALTAMYMLSNALSPVTAKMNVAELAPLLEDFVAGYKDSIKAFAEETKDINNYIILTRGLCQCVASELSLKMMESCYKFTRPFSTSDFMHGPISIVEEGTPVFMIAPDSEFTEEFISMTTRLNLLGANIISFTDIKDVELMSAKTLRMPTGRGMHAPFIYSIAIELYVAYMAEALGINADSPRNRSKVTITK</sequence>
<dbReference type="AlphaFoldDB" id="A0A940ICM1"/>
<dbReference type="InterPro" id="IPR046348">
    <property type="entry name" value="SIS_dom_sf"/>
</dbReference>
<reference evidence="3" key="1">
    <citation type="submission" date="2020-10" db="EMBL/GenBank/DDBJ databases">
        <authorList>
            <person name="Gilroy R."/>
        </authorList>
    </citation>
    <scope>NUCLEOTIDE SEQUENCE</scope>
    <source>
        <strain evidence="3">517</strain>
    </source>
</reference>
<evidence type="ECO:0000259" key="2">
    <source>
        <dbReference type="PROSITE" id="PS51464"/>
    </source>
</evidence>
<accession>A0A940ICM1</accession>
<organism evidence="3 4">
    <name type="scientific">Candidatus Stercoripulliclostridium pullicola</name>
    <dbReference type="NCBI Taxonomy" id="2840953"/>
    <lineage>
        <taxon>Bacteria</taxon>
        <taxon>Bacillati</taxon>
        <taxon>Bacillota</taxon>
        <taxon>Clostridia</taxon>
        <taxon>Eubacteriales</taxon>
        <taxon>Candidatus Stercoripulliclostridium</taxon>
    </lineage>
</organism>
<dbReference type="Proteomes" id="UP000727857">
    <property type="component" value="Unassembled WGS sequence"/>
</dbReference>
<reference evidence="3" key="2">
    <citation type="journal article" date="2021" name="PeerJ">
        <title>Extensive microbial diversity within the chicken gut microbiome revealed by metagenomics and culture.</title>
        <authorList>
            <person name="Gilroy R."/>
            <person name="Ravi A."/>
            <person name="Getino M."/>
            <person name="Pursley I."/>
            <person name="Horton D.L."/>
            <person name="Alikhan N.F."/>
            <person name="Baker D."/>
            <person name="Gharbi K."/>
            <person name="Hall N."/>
            <person name="Watson M."/>
            <person name="Adriaenssens E.M."/>
            <person name="Foster-Nyarko E."/>
            <person name="Jarju S."/>
            <person name="Secka A."/>
            <person name="Antonio M."/>
            <person name="Oren A."/>
            <person name="Chaudhuri R.R."/>
            <person name="La Ragione R."/>
            <person name="Hildebrand F."/>
            <person name="Pallen M.J."/>
        </authorList>
    </citation>
    <scope>NUCLEOTIDE SEQUENCE</scope>
    <source>
        <strain evidence="3">517</strain>
    </source>
</reference>